<dbReference type="Gene3D" id="2.30.120.10">
    <property type="match status" value="1"/>
</dbReference>
<evidence type="ECO:0000256" key="2">
    <source>
        <dbReference type="ARBA" id="ARBA00022801"/>
    </source>
</evidence>
<dbReference type="InterPro" id="IPR029055">
    <property type="entry name" value="Ntn_hydrolases_N"/>
</dbReference>
<protein>
    <submittedName>
        <fullName evidence="7">Penicillin acylase family protein</fullName>
    </submittedName>
</protein>
<keyword evidence="8" id="KW-1185">Reference proteome</keyword>
<evidence type="ECO:0000313" key="8">
    <source>
        <dbReference type="Proteomes" id="UP000437709"/>
    </source>
</evidence>
<dbReference type="SUPFAM" id="SSF56235">
    <property type="entry name" value="N-terminal nucleophile aminohydrolases (Ntn hydrolases)"/>
    <property type="match status" value="1"/>
</dbReference>
<comment type="caution">
    <text evidence="7">The sequence shown here is derived from an EMBL/GenBank/DDBJ whole genome shotgun (WGS) entry which is preliminary data.</text>
</comment>
<dbReference type="InterPro" id="IPR014395">
    <property type="entry name" value="Pen/GL7ACA/AHL_acylase"/>
</dbReference>
<dbReference type="GO" id="GO:0046872">
    <property type="term" value="F:metal ion binding"/>
    <property type="evidence" value="ECO:0007669"/>
    <property type="project" value="UniProtKB-KW"/>
</dbReference>
<keyword evidence="2" id="KW-0378">Hydrolase</keyword>
<comment type="cofactor">
    <cofactor evidence="5">
        <name>Ca(2+)</name>
        <dbReference type="ChEBI" id="CHEBI:29108"/>
    </cofactor>
    <text evidence="5">Binds 1 Ca(2+) ion per dimer.</text>
</comment>
<dbReference type="Proteomes" id="UP000437709">
    <property type="component" value="Unassembled WGS sequence"/>
</dbReference>
<feature type="binding site" evidence="5">
    <location>
        <position position="409"/>
    </location>
    <ligand>
        <name>Ca(2+)</name>
        <dbReference type="ChEBI" id="CHEBI:29108"/>
    </ligand>
</feature>
<dbReference type="GO" id="GO:0016811">
    <property type="term" value="F:hydrolase activity, acting on carbon-nitrogen (but not peptide) bonds, in linear amides"/>
    <property type="evidence" value="ECO:0007669"/>
    <property type="project" value="InterPro"/>
</dbReference>
<evidence type="ECO:0000256" key="6">
    <source>
        <dbReference type="SAM" id="MobiDB-lite"/>
    </source>
</evidence>
<dbReference type="Gene3D" id="1.10.439.10">
    <property type="entry name" value="Penicillin Amidohydrolase, domain 1"/>
    <property type="match status" value="1"/>
</dbReference>
<keyword evidence="5" id="KW-0479">Metal-binding</keyword>
<feature type="active site" description="Nucleophile" evidence="4">
    <location>
        <position position="328"/>
    </location>
</feature>
<gene>
    <name evidence="7" type="ORF">GB881_16560</name>
</gene>
<accession>A0A6N7EJR6</accession>
<feature type="binding site" evidence="5">
    <location>
        <position position="406"/>
    </location>
    <ligand>
        <name>Ca(2+)</name>
        <dbReference type="ChEBI" id="CHEBI:29108"/>
    </ligand>
</feature>
<evidence type="ECO:0000256" key="4">
    <source>
        <dbReference type="PIRSR" id="PIRSR001227-1"/>
    </source>
</evidence>
<feature type="binding site" evidence="5">
    <location>
        <position position="202"/>
    </location>
    <ligand>
        <name>Ca(2+)</name>
        <dbReference type="ChEBI" id="CHEBI:29108"/>
    </ligand>
</feature>
<dbReference type="InterPro" id="IPR023343">
    <property type="entry name" value="Penicillin_amidase_dom1"/>
</dbReference>
<dbReference type="Gene3D" id="1.10.1400.10">
    <property type="match status" value="1"/>
</dbReference>
<dbReference type="InterPro" id="IPR043147">
    <property type="entry name" value="Penicillin_amidase_A-knob"/>
</dbReference>
<keyword evidence="5" id="KW-0106">Calcium</keyword>
<sequence length="913" mass="97201">MRGTSVLRRAAIIIAALVVVALVAAVGLGTVLVRRPLPDHAGEVTLADLGGQVQVIRDERGVPQIYAETDADLMRAQGYVHAQDRFFEMDYRRHVTAGRLSELVGENDTALAADVVIRTFGWRQVAEQEWDLLTDESRALYEAYAEGVNAYISRHEASELGLEYTVLGTTTTLEKVEPWQPVDSLAWLKAMAWDLRGNYDAELGRAAALRTLGDVARAEELFPEFPYDLNTPIVAPQDQVADAEATDAAVETPADTGSAGTETAGTDAAAAEAAATQAAATGAADDDVDTAGAAAALGGSAAGQALASAQEALDAVPVLLGEGEGIGSNSFVVSGEHTASGSPLLANDPHLALDAPNLWYQVGLHCTEASEDCTFDVAGFSFAGMPGVIIGHNDQLAWGLTNLGADVTDFMLERLYDDGTYLRDGARVPLEQRRETIEVNGSEPVVTTVTSTVHGPLVTDVLPETGVTASAPVPEGAPPAGFSGYAVALQWTALTPGRTGDAIFAINRATDAADIAAAAEYFEVPSQNIVFATVDGDIGYQAPGKIPVRAAVPDAPVPADGSWPRPGWDSRYDWQGFVDPDDMPAVLNPAEGFISAANQAVMPAGQGPFLTSDYDPGYRAERIRTLLERAIGDGEKLDVAAMNEIMLDDASPFGPVVLPALLSVDVEDRFVEEAVDLLRQWSADGFPTSVDSAGAAYFNAVWGNLLDLTFTDDLPASQVPDGGARWLQIITVLLEDPQNPWWDDRTTVNLVEGRDEILRQAMVRARQQLTNSISKDPADWEWGRMHQFQPQHPVLGGDGVPAPVRRLFNPAPVEVAGGSSIVNATSFDTAGRDEFGRADYRVTAGPSMRMVVDLADLDASTWVTSSGTSGHPGSVHYTDQTHAWATGETYPWPFSREAVEESAAETLTLRPPE</sequence>
<evidence type="ECO:0000256" key="1">
    <source>
        <dbReference type="ARBA" id="ARBA00006586"/>
    </source>
</evidence>
<dbReference type="RefSeq" id="WP_152193297.1">
    <property type="nucleotide sequence ID" value="NZ_VUKD01000001.1"/>
</dbReference>
<dbReference type="InterPro" id="IPR043146">
    <property type="entry name" value="Penicillin_amidase_N_B-knob"/>
</dbReference>
<feature type="region of interest" description="Disordered" evidence="6">
    <location>
        <begin position="239"/>
        <end position="270"/>
    </location>
</feature>
<dbReference type="CDD" id="cd03747">
    <property type="entry name" value="Ntn_PGA_like"/>
    <property type="match status" value="1"/>
</dbReference>
<evidence type="ECO:0000313" key="7">
    <source>
        <dbReference type="EMBL" id="MPV38632.1"/>
    </source>
</evidence>
<reference evidence="7 8" key="1">
    <citation type="submission" date="2019-10" db="EMBL/GenBank/DDBJ databases">
        <title>Georgenia wutianyii sp. nov. and Georgenia yuyongxinii sp. nov. isolated from plateau pika (Ochotona curzoniae) in the Qinghai-Tibet plateau of China.</title>
        <authorList>
            <person name="Tian Z."/>
        </authorList>
    </citation>
    <scope>NUCLEOTIDE SEQUENCE [LARGE SCALE GENOMIC DNA]</scope>
    <source>
        <strain evidence="7 8">JCM 19765</strain>
    </source>
</reference>
<comment type="similarity">
    <text evidence="1">Belongs to the peptidase S45 family.</text>
</comment>
<keyword evidence="3" id="KW-0865">Zymogen</keyword>
<evidence type="ECO:0000256" key="3">
    <source>
        <dbReference type="ARBA" id="ARBA00023145"/>
    </source>
</evidence>
<dbReference type="EMBL" id="WHPC01000095">
    <property type="protein sequence ID" value="MPV38632.1"/>
    <property type="molecule type" value="Genomic_DNA"/>
</dbReference>
<organism evidence="7 8">
    <name type="scientific">Georgenia subflava</name>
    <dbReference type="NCBI Taxonomy" id="1622177"/>
    <lineage>
        <taxon>Bacteria</taxon>
        <taxon>Bacillati</taxon>
        <taxon>Actinomycetota</taxon>
        <taxon>Actinomycetes</taxon>
        <taxon>Micrococcales</taxon>
        <taxon>Bogoriellaceae</taxon>
        <taxon>Georgenia</taxon>
    </lineage>
</organism>
<dbReference type="PIRSF" id="PIRSF001227">
    <property type="entry name" value="Pen_acylase"/>
    <property type="match status" value="1"/>
</dbReference>
<dbReference type="GO" id="GO:0017000">
    <property type="term" value="P:antibiotic biosynthetic process"/>
    <property type="evidence" value="ECO:0007669"/>
    <property type="project" value="InterPro"/>
</dbReference>
<dbReference type="PANTHER" id="PTHR34218">
    <property type="entry name" value="PEPTIDASE S45 PENICILLIN AMIDASE"/>
    <property type="match status" value="1"/>
</dbReference>
<dbReference type="InterPro" id="IPR002692">
    <property type="entry name" value="S45"/>
</dbReference>
<proteinExistence type="inferred from homology"/>
<dbReference type="AlphaFoldDB" id="A0A6N7EJR6"/>
<dbReference type="Gene3D" id="3.60.20.10">
    <property type="entry name" value="Glutamine Phosphoribosylpyrophosphate, subunit 1, domain 1"/>
    <property type="match status" value="1"/>
</dbReference>
<dbReference type="Pfam" id="PF01804">
    <property type="entry name" value="Penicil_amidase"/>
    <property type="match status" value="1"/>
</dbReference>
<evidence type="ECO:0000256" key="5">
    <source>
        <dbReference type="PIRSR" id="PIRSR001227-2"/>
    </source>
</evidence>
<name>A0A6N7EJR6_9MICO</name>
<dbReference type="PANTHER" id="PTHR34218:SF4">
    <property type="entry name" value="ACYL-HOMOSERINE LACTONE ACYLASE QUIP"/>
    <property type="match status" value="1"/>
</dbReference>